<feature type="compositionally biased region" description="Basic residues" evidence="2">
    <location>
        <begin position="1"/>
        <end position="12"/>
    </location>
</feature>
<dbReference type="OrthoDB" id="1919336at2759"/>
<dbReference type="GO" id="GO:0005634">
    <property type="term" value="C:nucleus"/>
    <property type="evidence" value="ECO:0007669"/>
    <property type="project" value="UniProtKB-UniRule"/>
</dbReference>
<protein>
    <recommendedName>
        <fullName evidence="3">HMG box domain-containing protein</fullName>
    </recommendedName>
</protein>
<sequence length="479" mass="53594">MARSKKQNKGKGKASDTSGPSIDGLYNYNFALEETLKDPEQVAEFDSQFKPELRTSLLNANQEYLDKLDEMMEHYHITERKHRNAFLKLAGAKLVDVRTPTTKKGRNGFHIYQSEEWAKATSDGGPQMSSKSFTKMLGRQWKALPDNFKAPYKERARNSHIASVLAGKTFQKVRTQWRRNFLKSLNKWETMMHGCGFDFVTLLVDSTNFDAINYIAGTNKGRTYNKFVLDRCNYGAATLANFARIQRLQNQVAMGTAFHEEGVLHATWIEDENSRNALIAQATSVKTRSKAVFNTLLSTKPLVNEQAVESQAGPSTTNDAPPDSNSNIDPRLLSSPSRGEGYGANRSFSAGPSRGEGYGANRSFSAGPSGEKAERKPSPFELRKQYVKDRLKDIWNAAVPRKYRALNNMKRQADAEKILAQEELYWDIGTLGPGSVEITVDDLFGYQNSAPIIKALADLLDKDLISIQKKSALDDDFGF</sequence>
<dbReference type="Pfam" id="PF00505">
    <property type="entry name" value="HMG_box"/>
    <property type="match status" value="1"/>
</dbReference>
<reference evidence="4 5" key="1">
    <citation type="journal article" date="2018" name="Nat. Ecol. Evol.">
        <title>Pezizomycetes genomes reveal the molecular basis of ectomycorrhizal truffle lifestyle.</title>
        <authorList>
            <person name="Murat C."/>
            <person name="Payen T."/>
            <person name="Noel B."/>
            <person name="Kuo A."/>
            <person name="Morin E."/>
            <person name="Chen J."/>
            <person name="Kohler A."/>
            <person name="Krizsan K."/>
            <person name="Balestrini R."/>
            <person name="Da Silva C."/>
            <person name="Montanini B."/>
            <person name="Hainaut M."/>
            <person name="Levati E."/>
            <person name="Barry K.W."/>
            <person name="Belfiori B."/>
            <person name="Cichocki N."/>
            <person name="Clum A."/>
            <person name="Dockter R.B."/>
            <person name="Fauchery L."/>
            <person name="Guy J."/>
            <person name="Iotti M."/>
            <person name="Le Tacon F."/>
            <person name="Lindquist E.A."/>
            <person name="Lipzen A."/>
            <person name="Malagnac F."/>
            <person name="Mello A."/>
            <person name="Molinier V."/>
            <person name="Miyauchi S."/>
            <person name="Poulain J."/>
            <person name="Riccioni C."/>
            <person name="Rubini A."/>
            <person name="Sitrit Y."/>
            <person name="Splivallo R."/>
            <person name="Traeger S."/>
            <person name="Wang M."/>
            <person name="Zifcakova L."/>
            <person name="Wipf D."/>
            <person name="Zambonelli A."/>
            <person name="Paolocci F."/>
            <person name="Nowrousian M."/>
            <person name="Ottonello S."/>
            <person name="Baldrian P."/>
            <person name="Spatafora J.W."/>
            <person name="Henrissat B."/>
            <person name="Nagy L.G."/>
            <person name="Aury J.M."/>
            <person name="Wincker P."/>
            <person name="Grigoriev I.V."/>
            <person name="Bonfante P."/>
            <person name="Martin F.M."/>
        </authorList>
    </citation>
    <scope>NUCLEOTIDE SEQUENCE [LARGE SCALE GENOMIC DNA]</scope>
    <source>
        <strain evidence="4 5">RN42</strain>
    </source>
</reference>
<accession>A0A3N4I1D2</accession>
<dbReference type="EMBL" id="ML119717">
    <property type="protein sequence ID" value="RPA78031.1"/>
    <property type="molecule type" value="Genomic_DNA"/>
</dbReference>
<feature type="DNA-binding region" description="HMG box" evidence="1">
    <location>
        <begin position="102"/>
        <end position="157"/>
    </location>
</feature>
<evidence type="ECO:0000256" key="1">
    <source>
        <dbReference type="PROSITE-ProRule" id="PRU00267"/>
    </source>
</evidence>
<dbReference type="AlphaFoldDB" id="A0A3N4I1D2"/>
<feature type="compositionally biased region" description="Polar residues" evidence="2">
    <location>
        <begin position="307"/>
        <end position="328"/>
    </location>
</feature>
<proteinExistence type="predicted"/>
<evidence type="ECO:0000256" key="2">
    <source>
        <dbReference type="SAM" id="MobiDB-lite"/>
    </source>
</evidence>
<feature type="compositionally biased region" description="Basic and acidic residues" evidence="2">
    <location>
        <begin position="371"/>
        <end position="381"/>
    </location>
</feature>
<dbReference type="InterPro" id="IPR009071">
    <property type="entry name" value="HMG_box_dom"/>
</dbReference>
<feature type="region of interest" description="Disordered" evidence="2">
    <location>
        <begin position="1"/>
        <end position="23"/>
    </location>
</feature>
<dbReference type="GO" id="GO:0003677">
    <property type="term" value="F:DNA binding"/>
    <property type="evidence" value="ECO:0007669"/>
    <property type="project" value="UniProtKB-UniRule"/>
</dbReference>
<dbReference type="SUPFAM" id="SSF47095">
    <property type="entry name" value="HMG-box"/>
    <property type="match status" value="1"/>
</dbReference>
<keyword evidence="1" id="KW-0539">Nucleus</keyword>
<keyword evidence="1" id="KW-0238">DNA-binding</keyword>
<dbReference type="PROSITE" id="PS50118">
    <property type="entry name" value="HMG_BOX_2"/>
    <property type="match status" value="1"/>
</dbReference>
<feature type="region of interest" description="Disordered" evidence="2">
    <location>
        <begin position="304"/>
        <end position="381"/>
    </location>
</feature>
<dbReference type="Proteomes" id="UP000275078">
    <property type="component" value="Unassembled WGS sequence"/>
</dbReference>
<gene>
    <name evidence="4" type="ORF">BJ508DRAFT_309646</name>
</gene>
<evidence type="ECO:0000313" key="5">
    <source>
        <dbReference type="Proteomes" id="UP000275078"/>
    </source>
</evidence>
<name>A0A3N4I1D2_ASCIM</name>
<evidence type="ECO:0000313" key="4">
    <source>
        <dbReference type="EMBL" id="RPA78031.1"/>
    </source>
</evidence>
<organism evidence="4 5">
    <name type="scientific">Ascobolus immersus RN42</name>
    <dbReference type="NCBI Taxonomy" id="1160509"/>
    <lineage>
        <taxon>Eukaryota</taxon>
        <taxon>Fungi</taxon>
        <taxon>Dikarya</taxon>
        <taxon>Ascomycota</taxon>
        <taxon>Pezizomycotina</taxon>
        <taxon>Pezizomycetes</taxon>
        <taxon>Pezizales</taxon>
        <taxon>Ascobolaceae</taxon>
        <taxon>Ascobolus</taxon>
    </lineage>
</organism>
<dbReference type="Gene3D" id="1.10.30.10">
    <property type="entry name" value="High mobility group box domain"/>
    <property type="match status" value="1"/>
</dbReference>
<dbReference type="CDD" id="cd00084">
    <property type="entry name" value="HMG-box_SF"/>
    <property type="match status" value="1"/>
</dbReference>
<keyword evidence="5" id="KW-1185">Reference proteome</keyword>
<dbReference type="InterPro" id="IPR036910">
    <property type="entry name" value="HMG_box_dom_sf"/>
</dbReference>
<feature type="domain" description="HMG box" evidence="3">
    <location>
        <begin position="102"/>
        <end position="157"/>
    </location>
</feature>
<evidence type="ECO:0000259" key="3">
    <source>
        <dbReference type="PROSITE" id="PS50118"/>
    </source>
</evidence>